<evidence type="ECO:0000256" key="2">
    <source>
        <dbReference type="ARBA" id="ARBA00007379"/>
    </source>
</evidence>
<evidence type="ECO:0000256" key="7">
    <source>
        <dbReference type="ARBA" id="ARBA00022989"/>
    </source>
</evidence>
<evidence type="ECO:0000259" key="12">
    <source>
        <dbReference type="Pfam" id="PF02687"/>
    </source>
</evidence>
<dbReference type="InterPro" id="IPR040690">
    <property type="entry name" value="FtsX_ECD"/>
</dbReference>
<evidence type="ECO:0000256" key="9">
    <source>
        <dbReference type="ARBA" id="ARBA00023306"/>
    </source>
</evidence>
<dbReference type="InterPro" id="IPR058204">
    <property type="entry name" value="FtsX_firmicutes-type"/>
</dbReference>
<keyword evidence="15" id="KW-1185">Reference proteome</keyword>
<evidence type="ECO:0000256" key="6">
    <source>
        <dbReference type="ARBA" id="ARBA00022692"/>
    </source>
</evidence>
<organism evidence="14 15">
    <name type="scientific">Anaerosolibacter carboniphilus</name>
    <dbReference type="NCBI Taxonomy" id="1417629"/>
    <lineage>
        <taxon>Bacteria</taxon>
        <taxon>Bacillati</taxon>
        <taxon>Bacillota</taxon>
        <taxon>Clostridia</taxon>
        <taxon>Peptostreptococcales</taxon>
        <taxon>Thermotaleaceae</taxon>
        <taxon>Anaerosolibacter</taxon>
    </lineage>
</organism>
<comment type="similarity">
    <text evidence="2 10">Belongs to the ABC-4 integral membrane protein family. FtsX subfamily.</text>
</comment>
<comment type="subcellular location">
    <subcellularLocation>
        <location evidence="1">Cell membrane</location>
        <topology evidence="1">Multi-pass membrane protein</topology>
    </subcellularLocation>
</comment>
<dbReference type="Pfam" id="PF18075">
    <property type="entry name" value="FtsX_ECD"/>
    <property type="match status" value="1"/>
</dbReference>
<comment type="caution">
    <text evidence="14">The sequence shown here is derived from an EMBL/GenBank/DDBJ whole genome shotgun (WGS) entry which is preliminary data.</text>
</comment>
<accession>A0A841KXX0</accession>
<dbReference type="Proteomes" id="UP000579281">
    <property type="component" value="Unassembled WGS sequence"/>
</dbReference>
<comment type="function">
    <text evidence="10">Part of the ABC transporter FtsEX involved in asymmetric cellular division facilitating the initiation of sporulation.</text>
</comment>
<dbReference type="EMBL" id="JACHEN010000010">
    <property type="protein sequence ID" value="MBB6215772.1"/>
    <property type="molecule type" value="Genomic_DNA"/>
</dbReference>
<keyword evidence="4 10" id="KW-1003">Cell membrane</keyword>
<evidence type="ECO:0000256" key="5">
    <source>
        <dbReference type="ARBA" id="ARBA00022618"/>
    </source>
</evidence>
<evidence type="ECO:0000256" key="10">
    <source>
        <dbReference type="PIRNR" id="PIRNR003097"/>
    </source>
</evidence>
<sequence length="298" mass="32990">MRIRTVSYMIHQGFKSIWRNRMMSVASVGSVASALVILGIVFMLVLNINSLAESAKEQFDSVQVYLKDEVDGVGIEKIGAAIIALEGIEDIDFLSKEEALNNMKEQWGDQGYLLEGLETNPLPNSFVIKMKDVSYADAVVKALKKQDGIEEVKYYKDIVDNLLRITHFIRLVGIGLIAILIGISMFIIANTIKLAVAARYREINIMKYVGATNWFIRWPFLIEGVVLGCIGALIALSVVGYGYKIAFDMVTQKLYVMLSAYMIPSTIAVQNLAVIFVVLGAGIGALGSIFSMRKFLRV</sequence>
<dbReference type="RefSeq" id="WP_184310331.1">
    <property type="nucleotide sequence ID" value="NZ_JACHEN010000010.1"/>
</dbReference>
<keyword evidence="5 10" id="KW-0132">Cell division</keyword>
<feature type="transmembrane region" description="Helical" evidence="11">
    <location>
        <begin position="263"/>
        <end position="290"/>
    </location>
</feature>
<dbReference type="GO" id="GO:0051301">
    <property type="term" value="P:cell division"/>
    <property type="evidence" value="ECO:0007669"/>
    <property type="project" value="UniProtKB-KW"/>
</dbReference>
<reference evidence="14 15" key="1">
    <citation type="submission" date="2020-08" db="EMBL/GenBank/DDBJ databases">
        <title>Genomic Encyclopedia of Type Strains, Phase IV (KMG-IV): sequencing the most valuable type-strain genomes for metagenomic binning, comparative biology and taxonomic classification.</title>
        <authorList>
            <person name="Goeker M."/>
        </authorList>
    </citation>
    <scope>NUCLEOTIDE SEQUENCE [LARGE SCALE GENOMIC DNA]</scope>
    <source>
        <strain evidence="14 15">DSM 103526</strain>
    </source>
</reference>
<evidence type="ECO:0000259" key="13">
    <source>
        <dbReference type="Pfam" id="PF18075"/>
    </source>
</evidence>
<evidence type="ECO:0000256" key="11">
    <source>
        <dbReference type="SAM" id="Phobius"/>
    </source>
</evidence>
<dbReference type="PANTHER" id="PTHR47755:SF1">
    <property type="entry name" value="CELL DIVISION PROTEIN FTSX"/>
    <property type="match status" value="1"/>
</dbReference>
<dbReference type="GO" id="GO:0005886">
    <property type="term" value="C:plasma membrane"/>
    <property type="evidence" value="ECO:0007669"/>
    <property type="project" value="UniProtKB-SubCell"/>
</dbReference>
<evidence type="ECO:0000313" key="14">
    <source>
        <dbReference type="EMBL" id="MBB6215772.1"/>
    </source>
</evidence>
<keyword evidence="7 11" id="KW-1133">Transmembrane helix</keyword>
<dbReference type="PANTHER" id="PTHR47755">
    <property type="entry name" value="CELL DIVISION PROTEIN FTSX"/>
    <property type="match status" value="1"/>
</dbReference>
<feature type="transmembrane region" description="Helical" evidence="11">
    <location>
        <begin position="168"/>
        <end position="197"/>
    </location>
</feature>
<dbReference type="Pfam" id="PF02687">
    <property type="entry name" value="FtsX"/>
    <property type="match status" value="1"/>
</dbReference>
<evidence type="ECO:0000256" key="3">
    <source>
        <dbReference type="ARBA" id="ARBA00021907"/>
    </source>
</evidence>
<keyword evidence="6 11" id="KW-0812">Transmembrane</keyword>
<evidence type="ECO:0000256" key="8">
    <source>
        <dbReference type="ARBA" id="ARBA00023136"/>
    </source>
</evidence>
<protein>
    <recommendedName>
        <fullName evidence="3 10">Cell division protein FtsX</fullName>
    </recommendedName>
</protein>
<feature type="transmembrane region" description="Helical" evidence="11">
    <location>
        <begin position="218"/>
        <end position="243"/>
    </location>
</feature>
<keyword evidence="9 10" id="KW-0131">Cell cycle</keyword>
<feature type="transmembrane region" description="Helical" evidence="11">
    <location>
        <begin position="21"/>
        <end position="46"/>
    </location>
</feature>
<dbReference type="Gene3D" id="3.30.70.3040">
    <property type="match status" value="1"/>
</dbReference>
<dbReference type="AlphaFoldDB" id="A0A841KXX0"/>
<proteinExistence type="inferred from homology"/>
<name>A0A841KXX0_9FIRM</name>
<dbReference type="NCBIfam" id="NF038347">
    <property type="entry name" value="FtsX_Gpos"/>
    <property type="match status" value="1"/>
</dbReference>
<feature type="domain" description="ABC3 transporter permease C-terminal" evidence="12">
    <location>
        <begin position="176"/>
        <end position="290"/>
    </location>
</feature>
<dbReference type="InterPro" id="IPR003838">
    <property type="entry name" value="ABC3_permease_C"/>
</dbReference>
<evidence type="ECO:0000256" key="4">
    <source>
        <dbReference type="ARBA" id="ARBA00022475"/>
    </source>
</evidence>
<gene>
    <name evidence="14" type="ORF">HNQ80_001863</name>
</gene>
<keyword evidence="8 10" id="KW-0472">Membrane</keyword>
<feature type="domain" description="FtsX extracellular" evidence="13">
    <location>
        <begin position="62"/>
        <end position="152"/>
    </location>
</feature>
<evidence type="ECO:0000256" key="1">
    <source>
        <dbReference type="ARBA" id="ARBA00004651"/>
    </source>
</evidence>
<dbReference type="InterPro" id="IPR004513">
    <property type="entry name" value="FtsX"/>
</dbReference>
<dbReference type="PIRSF" id="PIRSF003097">
    <property type="entry name" value="FtsX"/>
    <property type="match status" value="1"/>
</dbReference>
<evidence type="ECO:0000313" key="15">
    <source>
        <dbReference type="Proteomes" id="UP000579281"/>
    </source>
</evidence>